<dbReference type="GO" id="GO:0032259">
    <property type="term" value="P:methylation"/>
    <property type="evidence" value="ECO:0007669"/>
    <property type="project" value="UniProtKB-KW"/>
</dbReference>
<dbReference type="GO" id="GO:0008168">
    <property type="term" value="F:methyltransferase activity"/>
    <property type="evidence" value="ECO:0007669"/>
    <property type="project" value="UniProtKB-KW"/>
</dbReference>
<dbReference type="STRING" id="1793.AWC04_01755"/>
<dbReference type="EMBL" id="LQOJ01000011">
    <property type="protein sequence ID" value="ORV09073.1"/>
    <property type="molecule type" value="Genomic_DNA"/>
</dbReference>
<reference evidence="3 4" key="1">
    <citation type="submission" date="2016-01" db="EMBL/GenBank/DDBJ databases">
        <title>The new phylogeny of the genus Mycobacterium.</title>
        <authorList>
            <person name="Tarcisio F."/>
            <person name="Conor M."/>
            <person name="Antonella G."/>
            <person name="Elisabetta G."/>
            <person name="Giulia F.S."/>
            <person name="Sara T."/>
            <person name="Anna F."/>
            <person name="Clotilde B."/>
            <person name="Roberto B."/>
            <person name="Veronica D.S."/>
            <person name="Fabio R."/>
            <person name="Monica P."/>
            <person name="Olivier J."/>
            <person name="Enrico T."/>
            <person name="Nicola S."/>
        </authorList>
    </citation>
    <scope>NUCLEOTIDE SEQUENCE [LARGE SCALE GENOMIC DNA]</scope>
    <source>
        <strain evidence="3 4">DSM 44179</strain>
    </source>
</reference>
<dbReference type="InterPro" id="IPR041698">
    <property type="entry name" value="Methyltransf_25"/>
</dbReference>
<keyword evidence="2 3" id="KW-0808">Transferase</keyword>
<dbReference type="Gene3D" id="3.40.50.150">
    <property type="entry name" value="Vaccinia Virus protein VP39"/>
    <property type="match status" value="1"/>
</dbReference>
<dbReference type="RefSeq" id="WP_085092600.1">
    <property type="nucleotide sequence ID" value="NZ_AP022603.1"/>
</dbReference>
<dbReference type="AlphaFoldDB" id="A0A1X1RLI0"/>
<sequence>MSEVDSRDPAEVYERYLGRAIADPFTRVLLEYAAPRRGERVLDLACGTGSVARQVAPTVGAEGHVIALDINPGMLAVGRAAPPPAGAVIEWREGDAASHDLPGRTVDLVLCQQGLQFFADRIAALHETRRVLVRTGMAAFSVWQPLDAHPIYKALFEATARHLGAATSDLAVAFSLGKADELQSLFADAGFEQAAIHPRSLVVRFASPEHFVSLTVAGAATSVPAFIQMSAETRTELIAAVAGELAPVIEGHVVDGELMFQMSTHVVVAS</sequence>
<dbReference type="SUPFAM" id="SSF53335">
    <property type="entry name" value="S-adenosyl-L-methionine-dependent methyltransferases"/>
    <property type="match status" value="1"/>
</dbReference>
<dbReference type="Pfam" id="PF13649">
    <property type="entry name" value="Methyltransf_25"/>
    <property type="match status" value="1"/>
</dbReference>
<dbReference type="InterPro" id="IPR029063">
    <property type="entry name" value="SAM-dependent_MTases_sf"/>
</dbReference>
<evidence type="ECO:0000256" key="2">
    <source>
        <dbReference type="ARBA" id="ARBA00022679"/>
    </source>
</evidence>
<evidence type="ECO:0000256" key="1">
    <source>
        <dbReference type="ARBA" id="ARBA00022603"/>
    </source>
</evidence>
<keyword evidence="4" id="KW-1185">Reference proteome</keyword>
<dbReference type="CDD" id="cd02440">
    <property type="entry name" value="AdoMet_MTases"/>
    <property type="match status" value="1"/>
</dbReference>
<gene>
    <name evidence="3" type="ORF">AWC04_01755</name>
</gene>
<accession>A0A1X1RLI0</accession>
<proteinExistence type="predicted"/>
<dbReference type="Proteomes" id="UP000193484">
    <property type="component" value="Unassembled WGS sequence"/>
</dbReference>
<protein>
    <submittedName>
        <fullName evidence="3">SAM-dependent methyltransferase</fullName>
    </submittedName>
</protein>
<organism evidence="3 4">
    <name type="scientific">Mycolicibacterium fallax</name>
    <name type="common">Mycobacterium fallax</name>
    <dbReference type="NCBI Taxonomy" id="1793"/>
    <lineage>
        <taxon>Bacteria</taxon>
        <taxon>Bacillati</taxon>
        <taxon>Actinomycetota</taxon>
        <taxon>Actinomycetes</taxon>
        <taxon>Mycobacteriales</taxon>
        <taxon>Mycobacteriaceae</taxon>
        <taxon>Mycolicibacterium</taxon>
    </lineage>
</organism>
<comment type="caution">
    <text evidence="3">The sequence shown here is derived from an EMBL/GenBank/DDBJ whole genome shotgun (WGS) entry which is preliminary data.</text>
</comment>
<dbReference type="OrthoDB" id="65624at2"/>
<evidence type="ECO:0000313" key="4">
    <source>
        <dbReference type="Proteomes" id="UP000193484"/>
    </source>
</evidence>
<evidence type="ECO:0000313" key="3">
    <source>
        <dbReference type="EMBL" id="ORV09073.1"/>
    </source>
</evidence>
<dbReference type="PANTHER" id="PTHR43861">
    <property type="entry name" value="TRANS-ACONITATE 2-METHYLTRANSFERASE-RELATED"/>
    <property type="match status" value="1"/>
</dbReference>
<dbReference type="PANTHER" id="PTHR43861:SF1">
    <property type="entry name" value="TRANS-ACONITATE 2-METHYLTRANSFERASE"/>
    <property type="match status" value="1"/>
</dbReference>
<name>A0A1X1RLI0_MYCFA</name>
<keyword evidence="1 3" id="KW-0489">Methyltransferase</keyword>